<organism evidence="1 2">
    <name type="scientific">Roseomonas genomospecies 6</name>
    <dbReference type="NCBI Taxonomy" id="214106"/>
    <lineage>
        <taxon>Bacteria</taxon>
        <taxon>Pseudomonadati</taxon>
        <taxon>Pseudomonadota</taxon>
        <taxon>Alphaproteobacteria</taxon>
        <taxon>Acetobacterales</taxon>
        <taxon>Roseomonadaceae</taxon>
        <taxon>Roseomonas</taxon>
    </lineage>
</organism>
<name>A0A9W7NEZ3_9PROT</name>
<keyword evidence="2" id="KW-1185">Reference proteome</keyword>
<dbReference type="AlphaFoldDB" id="A0A9W7NEZ3"/>
<dbReference type="OrthoDB" id="9796370at2"/>
<sequence>MFTVENRHIAALTDADLRTLVGMLCEAHLRAANLPKSAVTYGGDQRAADGGVDVRVDLPPDAVVASWVPRPQTVFQVKQEKNGLPPTAITAEMRPKDAPRPLLAELAASGGAYIIVSGMETLSDRALALRRRAMREAIADVPGTTEMPLDVYDGHRIARWANEHPGVAHWARHQIGEPLEGWRPFDDWTATPLSVESEYLVDDKGRLFDGSARDPDGLPIVGGLERIRASLAQPGAAVRLVGLSGMGKTRLVQTLFDGRVGANALDPAWVVYGDAGIVLDPPPQHMLARLARDGRRAVLIVDNCLPSLHATLVAELHATAGPVSLITVEYDIGDDNEHDSTAVFRLEPASDAVIEHLIARAHPRLAQPDRWRIVELSEGNARLALALAAAAPRGGSVAQLSKSDLFNRLFHQRNDKTGDQALLRAAEVCALVYSFDGETVKGEGSELPLLAELAEQTVTHLHRHVATLLRRQLVQKRDRWRAVLPQALAIHLARQALENIPTALLRAAIEGAPPRLLRSFTRRVGYLHDSEAAQDIVAAWLEPDGRLHDVARLDSHGWDMFENVAPVRPDLALNAIQAAADREGDVAFFAADQHRRSELVHLLHALAYEPVDFERAAWLMIRALATEAPDNNHYSGRQNVEALFALYLSGTHASQAERLRLIDQLLQHHEPRFNDIGVMALGAMLNAGHFSSADRHSFGARQRDDGWWPKTNDEQAAWFRAALARAASLAAPESRHAQSVRSMIADQFRELWSVPLLAGDVDAVIRSIAGHGFWPEAWKAVCMTMAFDHEHMTAESLAALRALEAALRPVNLVQKTRAYVLSEGMGIADLDDTELMEDLNDFSGAQERLIAKVRELGSALALADDALDTLLPELVTAQSSTLHILGRSLGEASPDINALWRRLVSSFAAAPAERRNATILANVLTAASVRNAAWTDTILDAAVADPVLGPCFPFMQSVVFIGKGGVKRLQRALETGLAPIQTYQSLGWCDAKDGLSDEDFAALVDTIAGQPGGAEMALEILFRRLYRKRNATPGSIGTTLIAAGRNLLGRYDVGGHSVNEDYRLSEMVKMCLSGPDAADAARGLCRAIAGAVRTSWKNAHDFQGTVSVLASLQPVAFLDAFVGAGESAAKSELFRYSYRRLRNPLLTVPRESLLAWADAEPDQRYPRLAAFLGLFAHDADDEAEGDDRSPSLAVTLLDRAPDRNAILAAFGTSLTPQSWSGNLSDILDNRRKRLGHLLNHADAAVRAWAEEADRGLAKWADAACRSELEHARRERSFE</sequence>
<dbReference type="RefSeq" id="WP_149472218.1">
    <property type="nucleotide sequence ID" value="NZ_QOKW01000041.1"/>
</dbReference>
<proteinExistence type="predicted"/>
<reference evidence="1 2" key="1">
    <citation type="submission" date="2018-07" db="EMBL/GenBank/DDBJ databases">
        <title>Genome sequence of Azospirillum sp. ATCC 49961.</title>
        <authorList>
            <person name="Sant'Anna F.H."/>
            <person name="Baldani J.I."/>
            <person name="Zilli J.E."/>
            <person name="Reis V.M."/>
            <person name="Hartmann A."/>
            <person name="Cruz L."/>
            <person name="de Souza E.M."/>
            <person name="de Oliveira Pedrosa F."/>
            <person name="Passaglia L.M.P."/>
        </authorList>
    </citation>
    <scope>NUCLEOTIDE SEQUENCE [LARGE SCALE GENOMIC DNA]</scope>
    <source>
        <strain evidence="1 2">ATCC 49961</strain>
    </source>
</reference>
<evidence type="ECO:0000313" key="2">
    <source>
        <dbReference type="Proteomes" id="UP000480854"/>
    </source>
</evidence>
<protein>
    <submittedName>
        <fullName evidence="1">Uncharacterized protein</fullName>
    </submittedName>
</protein>
<comment type="caution">
    <text evidence="1">The sequence shown here is derived from an EMBL/GenBank/DDBJ whole genome shotgun (WGS) entry which is preliminary data.</text>
</comment>
<accession>A0A9W7NEZ3</accession>
<gene>
    <name evidence="1" type="ORF">DS843_28510</name>
</gene>
<evidence type="ECO:0000313" key="1">
    <source>
        <dbReference type="EMBL" id="KAA0676142.1"/>
    </source>
</evidence>
<dbReference type="EMBL" id="QOKW01000041">
    <property type="protein sequence ID" value="KAA0676142.1"/>
    <property type="molecule type" value="Genomic_DNA"/>
</dbReference>
<dbReference type="Proteomes" id="UP000480854">
    <property type="component" value="Unassembled WGS sequence"/>
</dbReference>